<proteinExistence type="inferred from homology"/>
<dbReference type="EMBL" id="JAAONZ010000011">
    <property type="protein sequence ID" value="NHO66645.1"/>
    <property type="molecule type" value="Genomic_DNA"/>
</dbReference>
<dbReference type="PANTHER" id="PTHR43292:SF4">
    <property type="entry name" value="ACYL-COA DEHYDROGENASE FADE34"/>
    <property type="match status" value="1"/>
</dbReference>
<dbReference type="PANTHER" id="PTHR43292">
    <property type="entry name" value="ACYL-COA DEHYDROGENASE"/>
    <property type="match status" value="1"/>
</dbReference>
<organism evidence="9 10">
    <name type="scientific">Pseudomaricurvus hydrocarbonicus</name>
    <dbReference type="NCBI Taxonomy" id="1470433"/>
    <lineage>
        <taxon>Bacteria</taxon>
        <taxon>Pseudomonadati</taxon>
        <taxon>Pseudomonadota</taxon>
        <taxon>Gammaproteobacteria</taxon>
        <taxon>Cellvibrionales</taxon>
        <taxon>Cellvibrionaceae</taxon>
        <taxon>Pseudomaricurvus</taxon>
    </lineage>
</organism>
<name>A0A9E5JXZ9_9GAMM</name>
<dbReference type="InterPro" id="IPR037069">
    <property type="entry name" value="AcylCoA_DH/ox_N_sf"/>
</dbReference>
<evidence type="ECO:0000256" key="1">
    <source>
        <dbReference type="ARBA" id="ARBA00001974"/>
    </source>
</evidence>
<evidence type="ECO:0000256" key="5">
    <source>
        <dbReference type="ARBA" id="ARBA00023002"/>
    </source>
</evidence>
<reference evidence="9" key="1">
    <citation type="submission" date="2020-03" db="EMBL/GenBank/DDBJ databases">
        <authorList>
            <person name="Guo F."/>
        </authorList>
    </citation>
    <scope>NUCLEOTIDE SEQUENCE</scope>
    <source>
        <strain evidence="9">JCM 30134</strain>
    </source>
</reference>
<dbReference type="Proteomes" id="UP000787472">
    <property type="component" value="Unassembled WGS sequence"/>
</dbReference>
<dbReference type="AlphaFoldDB" id="A0A9E5JXZ9"/>
<comment type="caution">
    <text evidence="9">The sequence shown here is derived from an EMBL/GenBank/DDBJ whole genome shotgun (WGS) entry which is preliminary data.</text>
</comment>
<comment type="cofactor">
    <cofactor evidence="1">
        <name>FAD</name>
        <dbReference type="ChEBI" id="CHEBI:57692"/>
    </cofactor>
</comment>
<evidence type="ECO:0000313" key="9">
    <source>
        <dbReference type="EMBL" id="NHO66645.1"/>
    </source>
</evidence>
<dbReference type="Pfam" id="PF02770">
    <property type="entry name" value="Acyl-CoA_dh_M"/>
    <property type="match status" value="1"/>
</dbReference>
<dbReference type="InterPro" id="IPR046373">
    <property type="entry name" value="Acyl-CoA_Oxase/DH_mid-dom_sf"/>
</dbReference>
<feature type="domain" description="Acyl-CoA dehydrogenase/oxidase C-terminal" evidence="6">
    <location>
        <begin position="227"/>
        <end position="354"/>
    </location>
</feature>
<feature type="domain" description="Acyl-CoA dehydrogenase/oxidase N-terminal" evidence="8">
    <location>
        <begin position="387"/>
        <end position="502"/>
    </location>
</feature>
<dbReference type="Gene3D" id="1.10.540.10">
    <property type="entry name" value="Acyl-CoA dehydrogenase/oxidase, N-terminal domain"/>
    <property type="match status" value="2"/>
</dbReference>
<dbReference type="GO" id="GO:0050660">
    <property type="term" value="F:flavin adenine dinucleotide binding"/>
    <property type="evidence" value="ECO:0007669"/>
    <property type="project" value="InterPro"/>
</dbReference>
<evidence type="ECO:0000259" key="7">
    <source>
        <dbReference type="Pfam" id="PF02770"/>
    </source>
</evidence>
<gene>
    <name evidence="9" type="ORF">G8770_13935</name>
</gene>
<evidence type="ECO:0000313" key="10">
    <source>
        <dbReference type="Proteomes" id="UP000787472"/>
    </source>
</evidence>
<dbReference type="RefSeq" id="WP_167187888.1">
    <property type="nucleotide sequence ID" value="NZ_JAAONZ010000011.1"/>
</dbReference>
<dbReference type="InterPro" id="IPR052161">
    <property type="entry name" value="Mycobact_Acyl-CoA_DH"/>
</dbReference>
<sequence>MSHATEEQIAELNMIREQAQRFLQDQTQPEQLKALLDHPGSFDQTLWNTAVELGWPMLSAPETVGGLNMGMAGLTTLTELLGKYCVSLPLIPAYVIIEALRQAEMDEQAQILAENLASGTFKGCLAFAEPGDAAIPRQPSVTFNDQGLSGHKAIAAFAAVADTALLHATDSRTGQVVMVTVELDQAGVNRTIQPGFDQARAGADLVFSNARATVIHCTHPTALLDRSLALAALATAFEQTGGAEHAMLMARDYALERQVFGQPIGRFQGIKHKIADMYWRIQLARGCALDAQQAFAAGASNWLALSAAARIAATDAYEFTAQENIETHAGIGTTWAGMPQHYYRRSRALALELGSVPGWRNTLLQQANIEQPLTQNDTSQEALGVSAELHEYRLQARAWLAENASAFSGDARRGLSFEEDLALGRRWQALKQSAGYAAINLPAKWGGGGQSELHKIIFGEEELRYQLPTEYFVISTAQIMAIFLRYAPDETRDELGPLAIRGDHIWCQMFSEPAAGSDLAAVRLKAVRETRDGIEGWKLDGQKLWTSWAQVAHYGFVVARTDTSVVKHKGITTFFVDMSTPGISVRPIRRMAGHDDVNEVFFDDVFIPDNQRLGPENKGFNVAMEMLMVERIAGVYDESIGGVSLDKLIELARDARIDGAPAMADGQVRAALAQGFIERQGLRNIYRRAMAAIENGMEPGPEGAIRKLILGRARQRQGALALDLLGAQGAYMDPQGDFRTDFAWSWIDPAGRIAGGTDEILLSTIGERVLGLPQDHRPDKNVPFNQL</sequence>
<keyword evidence="3" id="KW-0285">Flavoprotein</keyword>
<dbReference type="SUPFAM" id="SSF56645">
    <property type="entry name" value="Acyl-CoA dehydrogenase NM domain-like"/>
    <property type="match status" value="2"/>
</dbReference>
<feature type="domain" description="Acyl-CoA dehydrogenase/oxidase N-terminal" evidence="8">
    <location>
        <begin position="11"/>
        <end position="119"/>
    </location>
</feature>
<dbReference type="InterPro" id="IPR036250">
    <property type="entry name" value="AcylCo_DH-like_C"/>
</dbReference>
<feature type="domain" description="Acyl-CoA dehydrogenase/oxidase C-terminal" evidence="6">
    <location>
        <begin position="617"/>
        <end position="770"/>
    </location>
</feature>
<keyword evidence="5" id="KW-0560">Oxidoreductase</keyword>
<keyword evidence="10" id="KW-1185">Reference proteome</keyword>
<dbReference type="InterPro" id="IPR013786">
    <property type="entry name" value="AcylCoA_DH/ox_N"/>
</dbReference>
<evidence type="ECO:0000259" key="6">
    <source>
        <dbReference type="Pfam" id="PF00441"/>
    </source>
</evidence>
<keyword evidence="4" id="KW-0274">FAD</keyword>
<dbReference type="InterPro" id="IPR009100">
    <property type="entry name" value="AcylCoA_DH/oxidase_NM_dom_sf"/>
</dbReference>
<feature type="domain" description="Acyl-CoA oxidase/dehydrogenase middle" evidence="7">
    <location>
        <begin position="507"/>
        <end position="605"/>
    </location>
</feature>
<evidence type="ECO:0000256" key="2">
    <source>
        <dbReference type="ARBA" id="ARBA00009347"/>
    </source>
</evidence>
<dbReference type="FunFam" id="2.40.110.10:FF:000011">
    <property type="entry name" value="Acyl-CoA dehydrogenase FadE34"/>
    <property type="match status" value="1"/>
</dbReference>
<dbReference type="InterPro" id="IPR009075">
    <property type="entry name" value="AcylCo_DH/oxidase_C"/>
</dbReference>
<evidence type="ECO:0000256" key="4">
    <source>
        <dbReference type="ARBA" id="ARBA00022827"/>
    </source>
</evidence>
<dbReference type="SUPFAM" id="SSF47203">
    <property type="entry name" value="Acyl-CoA dehydrogenase C-terminal domain-like"/>
    <property type="match status" value="2"/>
</dbReference>
<dbReference type="Pfam" id="PF02771">
    <property type="entry name" value="Acyl-CoA_dh_N"/>
    <property type="match status" value="2"/>
</dbReference>
<dbReference type="Pfam" id="PF00441">
    <property type="entry name" value="Acyl-CoA_dh_1"/>
    <property type="match status" value="2"/>
</dbReference>
<protein>
    <submittedName>
        <fullName evidence="9">Acyl-CoA dehydrogenase</fullName>
    </submittedName>
</protein>
<dbReference type="InterPro" id="IPR006091">
    <property type="entry name" value="Acyl-CoA_Oxase/DH_mid-dom"/>
</dbReference>
<evidence type="ECO:0000256" key="3">
    <source>
        <dbReference type="ARBA" id="ARBA00022630"/>
    </source>
</evidence>
<accession>A0A9E5JXZ9</accession>
<dbReference type="Gene3D" id="2.40.110.10">
    <property type="entry name" value="Butyryl-CoA Dehydrogenase, subunit A, domain 2"/>
    <property type="match status" value="1"/>
</dbReference>
<comment type="similarity">
    <text evidence="2">Belongs to the acyl-CoA dehydrogenase family.</text>
</comment>
<evidence type="ECO:0000259" key="8">
    <source>
        <dbReference type="Pfam" id="PF02771"/>
    </source>
</evidence>
<dbReference type="GO" id="GO:0016627">
    <property type="term" value="F:oxidoreductase activity, acting on the CH-CH group of donors"/>
    <property type="evidence" value="ECO:0007669"/>
    <property type="project" value="InterPro"/>
</dbReference>
<dbReference type="Gene3D" id="1.20.140.10">
    <property type="entry name" value="Butyryl-CoA Dehydrogenase, subunit A, domain 3"/>
    <property type="match status" value="2"/>
</dbReference>
<dbReference type="GO" id="GO:0005886">
    <property type="term" value="C:plasma membrane"/>
    <property type="evidence" value="ECO:0007669"/>
    <property type="project" value="TreeGrafter"/>
</dbReference>